<name>A0A6Q2Y8R0_ESOLU</name>
<dbReference type="GO" id="GO:0000149">
    <property type="term" value="F:SNARE binding"/>
    <property type="evidence" value="ECO:0007669"/>
    <property type="project" value="TreeGrafter"/>
</dbReference>
<gene>
    <name evidence="4" type="primary">ANKRD27</name>
</gene>
<proteinExistence type="predicted"/>
<dbReference type="PRINTS" id="PR01415">
    <property type="entry name" value="ANKYRIN"/>
</dbReference>
<dbReference type="GeneID" id="105018095"/>
<reference evidence="4" key="2">
    <citation type="submission" date="2020-02" db="EMBL/GenBank/DDBJ databases">
        <title>Esox lucius (northern pike) genome, fEsoLuc1, primary haplotype.</title>
        <authorList>
            <person name="Myers G."/>
            <person name="Karagic N."/>
            <person name="Meyer A."/>
            <person name="Pippel M."/>
            <person name="Reichard M."/>
            <person name="Winkler S."/>
            <person name="Tracey A."/>
            <person name="Sims Y."/>
            <person name="Howe K."/>
            <person name="Rhie A."/>
            <person name="Formenti G."/>
            <person name="Durbin R."/>
            <person name="Fedrigo O."/>
            <person name="Jarvis E.D."/>
        </authorList>
    </citation>
    <scope>NUCLEOTIDE SEQUENCE [LARGE SCALE GENOMIC DNA]</scope>
</reference>
<feature type="region of interest" description="Disordered" evidence="2">
    <location>
        <begin position="621"/>
        <end position="662"/>
    </location>
</feature>
<dbReference type="CDD" id="cd22885">
    <property type="entry name" value="ANKRD27_zf1"/>
    <property type="match status" value="1"/>
</dbReference>
<feature type="repeat" description="ANK" evidence="1">
    <location>
        <begin position="773"/>
        <end position="805"/>
    </location>
</feature>
<dbReference type="GO" id="GO:0005886">
    <property type="term" value="C:plasma membrane"/>
    <property type="evidence" value="ECO:0007669"/>
    <property type="project" value="TreeGrafter"/>
</dbReference>
<feature type="compositionally biased region" description="Low complexity" evidence="2">
    <location>
        <begin position="1000"/>
        <end position="1016"/>
    </location>
</feature>
<dbReference type="GO" id="GO:0048812">
    <property type="term" value="P:neuron projection morphogenesis"/>
    <property type="evidence" value="ECO:0007669"/>
    <property type="project" value="TreeGrafter"/>
</dbReference>
<dbReference type="GO" id="GO:0005769">
    <property type="term" value="C:early endosome"/>
    <property type="evidence" value="ECO:0007669"/>
    <property type="project" value="TreeGrafter"/>
</dbReference>
<dbReference type="Pfam" id="PF00023">
    <property type="entry name" value="Ank"/>
    <property type="match status" value="2"/>
</dbReference>
<feature type="compositionally biased region" description="Basic and acidic residues" evidence="2">
    <location>
        <begin position="1050"/>
        <end position="1064"/>
    </location>
</feature>
<dbReference type="GO" id="GO:0030133">
    <property type="term" value="C:transport vesicle"/>
    <property type="evidence" value="ECO:0007669"/>
    <property type="project" value="TreeGrafter"/>
</dbReference>
<evidence type="ECO:0000313" key="5">
    <source>
        <dbReference type="Proteomes" id="UP000265140"/>
    </source>
</evidence>
<dbReference type="Ensembl" id="ENSELUT00000054823.2">
    <property type="protein sequence ID" value="ENSELUP00000061791.2"/>
    <property type="gene ID" value="ENSELUG00000017570.3"/>
</dbReference>
<feature type="repeat" description="ANK" evidence="1">
    <location>
        <begin position="839"/>
        <end position="871"/>
    </location>
</feature>
<dbReference type="InterPro" id="IPR051248">
    <property type="entry name" value="UPF0507/Ank_repeat_27"/>
</dbReference>
<feature type="repeat" description="ANK" evidence="1">
    <location>
        <begin position="463"/>
        <end position="495"/>
    </location>
</feature>
<reference evidence="4" key="3">
    <citation type="submission" date="2025-08" db="UniProtKB">
        <authorList>
            <consortium name="Ensembl"/>
        </authorList>
    </citation>
    <scope>IDENTIFICATION</scope>
</reference>
<dbReference type="RefSeq" id="XP_028970968.2">
    <property type="nucleotide sequence ID" value="XM_029115135.2"/>
</dbReference>
<feature type="repeat" description="ANK" evidence="1">
    <location>
        <begin position="529"/>
        <end position="550"/>
    </location>
</feature>
<protein>
    <recommendedName>
        <fullName evidence="3">VPS9 domain-containing protein</fullName>
    </recommendedName>
</protein>
<feature type="repeat" description="ANK" evidence="1">
    <location>
        <begin position="806"/>
        <end position="838"/>
    </location>
</feature>
<dbReference type="SMART" id="SM00167">
    <property type="entry name" value="VPS9"/>
    <property type="match status" value="1"/>
</dbReference>
<dbReference type="GO" id="GO:0045022">
    <property type="term" value="P:early endosome to late endosome transport"/>
    <property type="evidence" value="ECO:0007669"/>
    <property type="project" value="TreeGrafter"/>
</dbReference>
<sequence length="1619" mass="175150">MAVYDENLQKNPFYLALEKQRPDLCSRVAELHGIILVPCRGSLTLGTYTAAQFETYVLQPSGGGYQTVDGKELTIKDSQVRLGAGFQAPANVTILFEETFYNEKEQSYSVLCIARPIDADQSPVEASPSPAPYCLKNVEDVREFLGRHAEKLDKFVSSFCHSFKEQERKGLRHHIDSVNALYTKCLQCLLRDSRLKVLAKQELQMTLLKQAVEMYIHHGIHDLIFNFVGSLEASQDAAFNKTTRGLQDLQQKDLGVKSEFSINIPRAKRELSQLNRCTSPLHKLLCLRKVALIIMQSPSHTVSIEAVCADDLLSVILYLLVKTEIPNWMANLSYIKNFHFCNSTKDELSYCLTSFEAAIEFISQGNLNLSPGRMGSGDLNDKVRFTQKLNLLSQNAATPIDCLFQHIADGNEAEVQRMLSENESDEDEIKMCHPLCSCDHCELRVSGRLNDPSIVTPFSRDDRGYTPLHVAAICGHSLLIDLLVSKGALVNATDYHALSPLHLSCQKGYQGVTLLLLHYKANTDAQDNNGNTALHLACMYGHEDCVKALVYYDLHTCRLNIQNDKGDTPLHIAARWGYEGIMEVLLENGASTAVYNKAKDSPLQCALNSKILMLLETHNSSCKRESSDSPNRSPQGSHGSSRRSSVSSTTSQGSEAKPDCDRVRHKEVEKLLRAVADGDVEMVRYLLEWLDEEPEEEGARAPSWTELCHPLCQCPQCGPTQKKLSCLQASGLGVNSSSADGFTPLHVAALHGHTALVSLLSRHGANVNARNCLSATPLHLASQNRHIQVVASLLECNAKLNKKDHYGNTPLIHACLRGHLDTAEILLQSNASVNLANNQGNTALHEAVRGGHLALVELLLQAGAQVHIRNKRQRTALDCATETGGKNTEILRSLQKASGLSPDAEPIKMLSVPKGALGKRASISTSHCFSLTTYLLEREAHSFVQRLKPQRDTNGRRQKLAQSINRVQQMKKGLPRDSSVPSVNSPTSDRRRLRRGETLGSSGPFSISSSPEGSPLPGAPRDKERTLSRSYTVDTEHLSSPQWGQGQRQAEVREDTQVVKESSHIDASAEPVYTHTDVHAPDASNTHSSDVHAPDASNTHSSDVHAPDASNTHSSDVHAPDASNTHSSDVHAPDASNTHSSDVHAPDASDTHSSDVHAPDASDTHSSDVHAPDASNTHSSDVHAPDASNTHSSDVHAPDASNTHPSDVHAPDASNTHSSDVPAPDASNTHSSDVPAPDASNTHSSDVHAPDASNTHSSDVHAPDLSNTHSSDVHAPDLSNTHPSDVHAPDLSNTHSSDVHAPDLCNTHPSDVHAPDASNTPPPAPSNTRPSDVHAPDLCNTRPSDVHAPDLCNTRPSDVHAPDLSNTHSSDVHAPDASNTHPSDVHAPDASNTHPSDVHAPDLSNTHSSDVHAPDLSNTHSSDVHAPDLSNTHSSDVHAPDASNTHTSDVHAPDLCNTRPSDVHAPAPSNTRPSDVHAPDLCNTHPSDVHAPDLCNTHPSDVHALDASNTPPPAPSNTRPSDVHAPDLCNTHPSDVHAPDLCNTHPSDVHAPDFSNTHPSDVHAPDLCNTHTSDVHAPDLSNTHSSDVHAPDLSNTHSSDLCNTRPSDVHAPDLSNTHL</sequence>
<dbReference type="SUPFAM" id="SSF48403">
    <property type="entry name" value="Ankyrin repeat"/>
    <property type="match status" value="2"/>
</dbReference>
<feature type="repeat" description="ANK" evidence="1">
    <location>
        <begin position="496"/>
        <end position="528"/>
    </location>
</feature>
<dbReference type="InterPro" id="IPR002110">
    <property type="entry name" value="Ankyrin_rpt"/>
</dbReference>
<dbReference type="InterPro" id="IPR003123">
    <property type="entry name" value="VPS9"/>
</dbReference>
<feature type="repeat" description="ANK" evidence="1">
    <location>
        <begin position="565"/>
        <end position="597"/>
    </location>
</feature>
<feature type="domain" description="VPS9" evidence="3">
    <location>
        <begin position="233"/>
        <end position="371"/>
    </location>
</feature>
<dbReference type="Bgee" id="ENSELUG00000017570">
    <property type="expression patterns" value="Expressed in head kidney and 15 other cell types or tissues"/>
</dbReference>
<dbReference type="GeneTree" id="ENSGT00940000157021"/>
<dbReference type="PROSITE" id="PS50088">
    <property type="entry name" value="ANK_REPEAT"/>
    <property type="match status" value="8"/>
</dbReference>
<feature type="compositionally biased region" description="Polar residues" evidence="2">
    <location>
        <begin position="1028"/>
        <end position="1048"/>
    </location>
</feature>
<dbReference type="GO" id="GO:0043005">
    <property type="term" value="C:neuron projection"/>
    <property type="evidence" value="ECO:0007669"/>
    <property type="project" value="TreeGrafter"/>
</dbReference>
<dbReference type="InterPro" id="IPR036770">
    <property type="entry name" value="Ankyrin_rpt-contain_sf"/>
</dbReference>
<feature type="region of interest" description="Disordered" evidence="2">
    <location>
        <begin position="1552"/>
        <end position="1619"/>
    </location>
</feature>
<dbReference type="InParanoid" id="A0A6Q2Y8R0"/>
<keyword evidence="1" id="KW-0040">ANK repeat</keyword>
<dbReference type="GO" id="GO:0005770">
    <property type="term" value="C:late endosome"/>
    <property type="evidence" value="ECO:0007669"/>
    <property type="project" value="TreeGrafter"/>
</dbReference>
<dbReference type="Gene3D" id="1.20.1050.80">
    <property type="entry name" value="VPS9 domain"/>
    <property type="match status" value="1"/>
</dbReference>
<dbReference type="GO" id="GO:0005085">
    <property type="term" value="F:guanyl-nucleotide exchange factor activity"/>
    <property type="evidence" value="ECO:0007669"/>
    <property type="project" value="TreeGrafter"/>
</dbReference>
<organism evidence="4 5">
    <name type="scientific">Esox lucius</name>
    <name type="common">Northern pike</name>
    <dbReference type="NCBI Taxonomy" id="8010"/>
    <lineage>
        <taxon>Eukaryota</taxon>
        <taxon>Metazoa</taxon>
        <taxon>Chordata</taxon>
        <taxon>Craniata</taxon>
        <taxon>Vertebrata</taxon>
        <taxon>Euteleostomi</taxon>
        <taxon>Actinopterygii</taxon>
        <taxon>Neopterygii</taxon>
        <taxon>Teleostei</taxon>
        <taxon>Protacanthopterygii</taxon>
        <taxon>Esociformes</taxon>
        <taxon>Esocidae</taxon>
        <taxon>Esox</taxon>
    </lineage>
</organism>
<feature type="repeat" description="ANK" evidence="1">
    <location>
        <begin position="740"/>
        <end position="772"/>
    </location>
</feature>
<evidence type="ECO:0000256" key="1">
    <source>
        <dbReference type="PROSITE-ProRule" id="PRU00023"/>
    </source>
</evidence>
<dbReference type="Pfam" id="PF02204">
    <property type="entry name" value="VPS9"/>
    <property type="match status" value="1"/>
</dbReference>
<dbReference type="PANTHER" id="PTHR24170">
    <property type="entry name" value="ANKYRIN REPEAT DOMAIN-CONTAINING PROTEIN 27"/>
    <property type="match status" value="1"/>
</dbReference>
<dbReference type="SUPFAM" id="SSF109993">
    <property type="entry name" value="VPS9 domain"/>
    <property type="match status" value="1"/>
</dbReference>
<feature type="compositionally biased region" description="Low complexity" evidence="2">
    <location>
        <begin position="632"/>
        <end position="654"/>
    </location>
</feature>
<evidence type="ECO:0000259" key="3">
    <source>
        <dbReference type="PROSITE" id="PS51205"/>
    </source>
</evidence>
<evidence type="ECO:0000256" key="2">
    <source>
        <dbReference type="SAM" id="MobiDB-lite"/>
    </source>
</evidence>
<feature type="compositionally biased region" description="Basic and acidic residues" evidence="2">
    <location>
        <begin position="1141"/>
        <end position="1171"/>
    </location>
</feature>
<feature type="region of interest" description="Disordered" evidence="2">
    <location>
        <begin position="968"/>
        <end position="1532"/>
    </location>
</feature>
<dbReference type="Pfam" id="PF12796">
    <property type="entry name" value="Ank_2"/>
    <property type="match status" value="2"/>
</dbReference>
<reference evidence="5" key="1">
    <citation type="journal article" date="2014" name="PLoS ONE">
        <title>The genome and linkage map of the northern pike (Esox lucius): conserved synteny revealed between the salmonid sister group and the Neoteleostei.</title>
        <authorList>
            <person name="Rondeau E.B."/>
            <person name="Minkley D.R."/>
            <person name="Leong J.S."/>
            <person name="Messmer A.M."/>
            <person name="Jantzen J.R."/>
            <person name="von Schalburg K.R."/>
            <person name="Lemon C."/>
            <person name="Bird N.H."/>
            <person name="Koop B.F."/>
        </authorList>
    </citation>
    <scope>NUCLEOTIDE SEQUENCE</scope>
</reference>
<dbReference type="Gene3D" id="1.25.40.20">
    <property type="entry name" value="Ankyrin repeat-containing domain"/>
    <property type="match status" value="2"/>
</dbReference>
<dbReference type="PANTHER" id="PTHR24170:SF2">
    <property type="entry name" value="ANKYRIN REPEAT DOMAIN-CONTAINING PROTEIN 27"/>
    <property type="match status" value="1"/>
</dbReference>
<dbReference type="CDD" id="cd22886">
    <property type="entry name" value="ANKRD27_zf2"/>
    <property type="match status" value="1"/>
</dbReference>
<dbReference type="InterPro" id="IPR037191">
    <property type="entry name" value="VPS9_dom_sf"/>
</dbReference>
<feature type="compositionally biased region" description="Polar residues" evidence="2">
    <location>
        <begin position="1593"/>
        <end position="1606"/>
    </location>
</feature>
<reference evidence="4" key="4">
    <citation type="submission" date="2025-09" db="UniProtKB">
        <authorList>
            <consortium name="Ensembl"/>
        </authorList>
    </citation>
    <scope>IDENTIFICATION</scope>
</reference>
<dbReference type="Proteomes" id="UP000265140">
    <property type="component" value="Chromosome 19"/>
</dbReference>
<dbReference type="SMART" id="SM00248">
    <property type="entry name" value="ANK"/>
    <property type="match status" value="9"/>
</dbReference>
<dbReference type="PROSITE" id="PS50297">
    <property type="entry name" value="ANK_REP_REGION"/>
    <property type="match status" value="7"/>
</dbReference>
<evidence type="ECO:0000313" key="4">
    <source>
        <dbReference type="Ensembl" id="ENSELUP00000061791.2"/>
    </source>
</evidence>
<accession>A0A6Q2Y8R0</accession>
<dbReference type="FunFam" id="1.20.1050.80:FF:000013">
    <property type="entry name" value="Ankyrin repeat domain 27 (VPS9 domain)"/>
    <property type="match status" value="1"/>
</dbReference>
<keyword evidence="5" id="KW-1185">Reference proteome</keyword>
<dbReference type="FunFam" id="1.25.40.20:FF:000065">
    <property type="entry name" value="Ankyrin repeat domain-containing protein 27"/>
    <property type="match status" value="1"/>
</dbReference>
<dbReference type="RefSeq" id="XP_028970969.2">
    <property type="nucleotide sequence ID" value="XM_029115136.2"/>
</dbReference>
<dbReference type="GO" id="GO:0097422">
    <property type="term" value="C:tubular endosome"/>
    <property type="evidence" value="ECO:0007669"/>
    <property type="project" value="TreeGrafter"/>
</dbReference>
<dbReference type="PROSITE" id="PS51205">
    <property type="entry name" value="VPS9"/>
    <property type="match status" value="1"/>
</dbReference>